<dbReference type="InterPro" id="IPR001387">
    <property type="entry name" value="Cro/C1-type_HTH"/>
</dbReference>
<proteinExistence type="predicted"/>
<dbReference type="Pfam" id="PF01381">
    <property type="entry name" value="HTH_3"/>
    <property type="match status" value="1"/>
</dbReference>
<dbReference type="Gene3D" id="1.10.260.40">
    <property type="entry name" value="lambda repressor-like DNA-binding domains"/>
    <property type="match status" value="1"/>
</dbReference>
<evidence type="ECO:0000259" key="1">
    <source>
        <dbReference type="PROSITE" id="PS50943"/>
    </source>
</evidence>
<dbReference type="SUPFAM" id="SSF47413">
    <property type="entry name" value="lambda repressor-like DNA-binding domains"/>
    <property type="match status" value="1"/>
</dbReference>
<dbReference type="PROSITE" id="PS50943">
    <property type="entry name" value="HTH_CROC1"/>
    <property type="match status" value="1"/>
</dbReference>
<dbReference type="GO" id="GO:0003677">
    <property type="term" value="F:DNA binding"/>
    <property type="evidence" value="ECO:0007669"/>
    <property type="project" value="InterPro"/>
</dbReference>
<protein>
    <recommendedName>
        <fullName evidence="1">HTH cro/C1-type domain-containing protein</fullName>
    </recommendedName>
</protein>
<evidence type="ECO:0000313" key="2">
    <source>
        <dbReference type="EMBL" id="VDC41594.1"/>
    </source>
</evidence>
<organism evidence="2 3">
    <name type="scientific">Streptococcus canis</name>
    <dbReference type="NCBI Taxonomy" id="1329"/>
    <lineage>
        <taxon>Bacteria</taxon>
        <taxon>Bacillati</taxon>
        <taxon>Bacillota</taxon>
        <taxon>Bacilli</taxon>
        <taxon>Lactobacillales</taxon>
        <taxon>Streptococcaceae</taxon>
        <taxon>Streptococcus</taxon>
    </lineage>
</organism>
<dbReference type="CDD" id="cd00093">
    <property type="entry name" value="HTH_XRE"/>
    <property type="match status" value="1"/>
</dbReference>
<dbReference type="EMBL" id="UXEP01000001">
    <property type="protein sequence ID" value="VDC41594.1"/>
    <property type="molecule type" value="Genomic_DNA"/>
</dbReference>
<feature type="domain" description="HTH cro/C1-type" evidence="1">
    <location>
        <begin position="8"/>
        <end position="66"/>
    </location>
</feature>
<evidence type="ECO:0000313" key="3">
    <source>
        <dbReference type="Proteomes" id="UP000280759"/>
    </source>
</evidence>
<dbReference type="AlphaFoldDB" id="A0A3P5XLU6"/>
<keyword evidence="3" id="KW-1185">Reference proteome</keyword>
<name>A0A3P5XLU6_STRCB</name>
<dbReference type="SMART" id="SM00530">
    <property type="entry name" value="HTH_XRE"/>
    <property type="match status" value="1"/>
</dbReference>
<reference evidence="2 3" key="1">
    <citation type="submission" date="2018-10" db="EMBL/GenBank/DDBJ databases">
        <authorList>
            <consortium name="Molecular Microbiology and Infection Unit (UMMI)"/>
            <person name="Machado M."/>
        </authorList>
    </citation>
    <scope>NUCLEOTIDE SEQUENCE [LARGE SCALE GENOMIC DNA]</scope>
    <source>
        <strain evidence="2">FMV2238.02</strain>
    </source>
</reference>
<gene>
    <name evidence="2" type="ORF">FMV2238Y02_00820</name>
</gene>
<accession>A0A3P5XLU6</accession>
<dbReference type="Proteomes" id="UP000280759">
    <property type="component" value="Unassembled WGS sequence"/>
</dbReference>
<dbReference type="InterPro" id="IPR010982">
    <property type="entry name" value="Lambda_DNA-bd_dom_sf"/>
</dbReference>
<dbReference type="RefSeq" id="WP_125073643.1">
    <property type="nucleotide sequence ID" value="NZ_CP053792.1"/>
</dbReference>
<sequence length="68" mass="7783">MNTIKNRLRALRNQKGLTQDELVSELNSKLNDGEKPITKMTVSNWENNKHAIKPDKAQALADYFGVRE</sequence>